<dbReference type="Pfam" id="PF13650">
    <property type="entry name" value="Asp_protease_2"/>
    <property type="match status" value="1"/>
</dbReference>
<organism evidence="1 2">
    <name type="scientific">Caballeronia sordidicola</name>
    <name type="common">Burkholderia sordidicola</name>
    <dbReference type="NCBI Taxonomy" id="196367"/>
    <lineage>
        <taxon>Bacteria</taxon>
        <taxon>Pseudomonadati</taxon>
        <taxon>Pseudomonadota</taxon>
        <taxon>Betaproteobacteria</taxon>
        <taxon>Burkholderiales</taxon>
        <taxon>Burkholderiaceae</taxon>
        <taxon>Caballeronia</taxon>
    </lineage>
</organism>
<evidence type="ECO:0008006" key="3">
    <source>
        <dbReference type="Google" id="ProtNLM"/>
    </source>
</evidence>
<dbReference type="InterPro" id="IPR001969">
    <property type="entry name" value="Aspartic_peptidase_AS"/>
</dbReference>
<comment type="caution">
    <text evidence="1">The sequence shown here is derived from an EMBL/GenBank/DDBJ whole genome shotgun (WGS) entry which is preliminary data.</text>
</comment>
<accession>A0A242MUK2</accession>
<evidence type="ECO:0000313" key="2">
    <source>
        <dbReference type="Proteomes" id="UP000194546"/>
    </source>
</evidence>
<gene>
    <name evidence="1" type="ORF">PAMC26510_15675</name>
</gene>
<dbReference type="AlphaFoldDB" id="A0A242MUK2"/>
<reference evidence="1 2" key="1">
    <citation type="submission" date="2017-03" db="EMBL/GenBank/DDBJ databases">
        <title>Genome analysis of strain PAMC 26510.</title>
        <authorList>
            <person name="Oh H.-M."/>
            <person name="Yang J.-A."/>
        </authorList>
    </citation>
    <scope>NUCLEOTIDE SEQUENCE [LARGE SCALE GENOMIC DNA]</scope>
    <source>
        <strain evidence="1 2">PAMC 26510</strain>
    </source>
</reference>
<dbReference type="InterPro" id="IPR021109">
    <property type="entry name" value="Peptidase_aspartic_dom_sf"/>
</dbReference>
<dbReference type="GO" id="GO:0004190">
    <property type="term" value="F:aspartic-type endopeptidase activity"/>
    <property type="evidence" value="ECO:0007669"/>
    <property type="project" value="InterPro"/>
</dbReference>
<sequence>MTRFFGFFTVPAEIDGRTYPMVVDTGSDQTTIEPAMANVWHLQEDKFGEHKVTGLGGEAGWHYPRILSSLKLGAPEWIDLRVSPTSFAFVAKRAREARLPAPIGFLGSNILTRYDVELDFPARTMALYSVSNCVGRFVPWSGQFTAFSADLTRRNRFVLHISANGHPIRAVIDTGAETSIAAKASIAGTGADLTAMEKTVPLYNFGWDGEPIASYRHSVDLDIGAERFPSASIEVGDIALPDFDMVLGMDYLRGRRVWLSYSTGWVFMQRMDAS</sequence>
<dbReference type="EMBL" id="NBTY01000078">
    <property type="protein sequence ID" value="OTP75003.1"/>
    <property type="molecule type" value="Genomic_DNA"/>
</dbReference>
<dbReference type="RefSeq" id="WP_172811957.1">
    <property type="nucleotide sequence ID" value="NZ_NBTY01000078.1"/>
</dbReference>
<dbReference type="Proteomes" id="UP000194546">
    <property type="component" value="Unassembled WGS sequence"/>
</dbReference>
<name>A0A242MUK2_CABSO</name>
<protein>
    <recommendedName>
        <fullName evidence="3">Aspartyl protease</fullName>
    </recommendedName>
</protein>
<evidence type="ECO:0000313" key="1">
    <source>
        <dbReference type="EMBL" id="OTP75003.1"/>
    </source>
</evidence>
<dbReference type="SUPFAM" id="SSF50630">
    <property type="entry name" value="Acid proteases"/>
    <property type="match status" value="2"/>
</dbReference>
<dbReference type="GO" id="GO:0006508">
    <property type="term" value="P:proteolysis"/>
    <property type="evidence" value="ECO:0007669"/>
    <property type="project" value="InterPro"/>
</dbReference>
<dbReference type="Gene3D" id="2.40.70.10">
    <property type="entry name" value="Acid Proteases"/>
    <property type="match status" value="2"/>
</dbReference>
<dbReference type="PROSITE" id="PS00141">
    <property type="entry name" value="ASP_PROTEASE"/>
    <property type="match status" value="1"/>
</dbReference>
<proteinExistence type="predicted"/>
<dbReference type="CDD" id="cd00303">
    <property type="entry name" value="retropepsin_like"/>
    <property type="match status" value="1"/>
</dbReference>